<name>A0A4R6TVL1_9GAMM</name>
<evidence type="ECO:0000256" key="10">
    <source>
        <dbReference type="ARBA" id="ARBA00030781"/>
    </source>
</evidence>
<feature type="region of interest" description="Disordered" evidence="13">
    <location>
        <begin position="134"/>
        <end position="157"/>
    </location>
</feature>
<evidence type="ECO:0000256" key="4">
    <source>
        <dbReference type="ARBA" id="ARBA00013858"/>
    </source>
</evidence>
<dbReference type="Pfam" id="PF02391">
    <property type="entry name" value="MoaE"/>
    <property type="match status" value="1"/>
</dbReference>
<dbReference type="Gene3D" id="3.90.1170.40">
    <property type="entry name" value="Molybdopterin biosynthesis MoaE subunit"/>
    <property type="match status" value="1"/>
</dbReference>
<comment type="catalytic activity">
    <reaction evidence="12">
        <text>2 [molybdopterin-synthase sulfur-carrier protein]-C-terminal-Gly-aminoethanethioate + cyclic pyranopterin phosphate + H2O = molybdopterin + 2 [molybdopterin-synthase sulfur-carrier protein]-C-terminal Gly-Gly + 2 H(+)</text>
        <dbReference type="Rhea" id="RHEA:26333"/>
        <dbReference type="Rhea" id="RHEA-COMP:12202"/>
        <dbReference type="Rhea" id="RHEA-COMP:19907"/>
        <dbReference type="ChEBI" id="CHEBI:15377"/>
        <dbReference type="ChEBI" id="CHEBI:15378"/>
        <dbReference type="ChEBI" id="CHEBI:58698"/>
        <dbReference type="ChEBI" id="CHEBI:59648"/>
        <dbReference type="ChEBI" id="CHEBI:90778"/>
        <dbReference type="ChEBI" id="CHEBI:232372"/>
        <dbReference type="EC" id="2.8.1.12"/>
    </reaction>
</comment>
<evidence type="ECO:0000256" key="3">
    <source>
        <dbReference type="ARBA" id="ARBA00011950"/>
    </source>
</evidence>
<dbReference type="FunFam" id="3.90.1170.40:FF:000001">
    <property type="entry name" value="Molybdopterin synthase catalytic subunit MoaE"/>
    <property type="match status" value="1"/>
</dbReference>
<keyword evidence="6" id="KW-0501">Molybdenum cofactor biosynthesis</keyword>
<dbReference type="EC" id="2.8.1.12" evidence="3"/>
<dbReference type="InterPro" id="IPR036563">
    <property type="entry name" value="MoaE_sf"/>
</dbReference>
<dbReference type="GO" id="GO:0006777">
    <property type="term" value="P:Mo-molybdopterin cofactor biosynthetic process"/>
    <property type="evidence" value="ECO:0007669"/>
    <property type="project" value="UniProtKB-KW"/>
</dbReference>
<evidence type="ECO:0000256" key="1">
    <source>
        <dbReference type="ARBA" id="ARBA00005046"/>
    </source>
</evidence>
<evidence type="ECO:0000256" key="8">
    <source>
        <dbReference type="ARBA" id="ARBA00029745"/>
    </source>
</evidence>
<keyword evidence="15" id="KW-1185">Reference proteome</keyword>
<dbReference type="UniPathway" id="UPA00344"/>
<dbReference type="GO" id="GO:0030366">
    <property type="term" value="F:molybdopterin synthase activity"/>
    <property type="evidence" value="ECO:0007669"/>
    <property type="project" value="UniProtKB-EC"/>
</dbReference>
<accession>A0A4R6TVL1</accession>
<dbReference type="CDD" id="cd00756">
    <property type="entry name" value="MoaE"/>
    <property type="match status" value="1"/>
</dbReference>
<evidence type="ECO:0000256" key="12">
    <source>
        <dbReference type="ARBA" id="ARBA00049878"/>
    </source>
</evidence>
<dbReference type="InterPro" id="IPR003448">
    <property type="entry name" value="Mopterin_biosynth_MoaE"/>
</dbReference>
<dbReference type="Proteomes" id="UP000294575">
    <property type="component" value="Unassembled WGS sequence"/>
</dbReference>
<evidence type="ECO:0000256" key="11">
    <source>
        <dbReference type="ARBA" id="ARBA00032474"/>
    </source>
</evidence>
<dbReference type="PANTHER" id="PTHR23404">
    <property type="entry name" value="MOLYBDOPTERIN SYNTHASE RELATED"/>
    <property type="match status" value="1"/>
</dbReference>
<reference evidence="14 15" key="1">
    <citation type="submission" date="2019-03" db="EMBL/GenBank/DDBJ databases">
        <title>Genomic Encyclopedia of Type Strains, Phase IV (KMG-IV): sequencing the most valuable type-strain genomes for metagenomic binning, comparative biology and taxonomic classification.</title>
        <authorList>
            <person name="Goeker M."/>
        </authorList>
    </citation>
    <scope>NUCLEOTIDE SEQUENCE [LARGE SCALE GENOMIC DNA]</scope>
    <source>
        <strain evidence="14 15">DSM 28679</strain>
    </source>
</reference>
<protein>
    <recommendedName>
        <fullName evidence="4">Molybdopterin synthase catalytic subunit</fullName>
        <ecNumber evidence="3">2.8.1.12</ecNumber>
    </recommendedName>
    <alternativeName>
        <fullName evidence="10">MPT synthase subunit 2</fullName>
    </alternativeName>
    <alternativeName>
        <fullName evidence="8">Molybdenum cofactor biosynthesis protein E</fullName>
    </alternativeName>
    <alternativeName>
        <fullName evidence="9">Molybdopterin-converting factor large subunit</fullName>
    </alternativeName>
    <alternativeName>
        <fullName evidence="11">Molybdopterin-converting factor subunit 2</fullName>
    </alternativeName>
</protein>
<dbReference type="AlphaFoldDB" id="A0A4R6TVL1"/>
<proteinExistence type="inferred from homology"/>
<evidence type="ECO:0000256" key="7">
    <source>
        <dbReference type="ARBA" id="ARBA00026066"/>
    </source>
</evidence>
<keyword evidence="5" id="KW-0808">Transferase</keyword>
<evidence type="ECO:0000313" key="15">
    <source>
        <dbReference type="Proteomes" id="UP000294575"/>
    </source>
</evidence>
<evidence type="ECO:0000256" key="6">
    <source>
        <dbReference type="ARBA" id="ARBA00023150"/>
    </source>
</evidence>
<dbReference type="SUPFAM" id="SSF54690">
    <property type="entry name" value="Molybdopterin synthase subunit MoaE"/>
    <property type="match status" value="1"/>
</dbReference>
<comment type="caution">
    <text evidence="14">The sequence shown here is derived from an EMBL/GenBank/DDBJ whole genome shotgun (WGS) entry which is preliminary data.</text>
</comment>
<gene>
    <name evidence="14" type="ORF">DFQ45_10666</name>
</gene>
<dbReference type="NCBIfam" id="NF007959">
    <property type="entry name" value="PRK10678.1"/>
    <property type="match status" value="1"/>
</dbReference>
<evidence type="ECO:0000256" key="5">
    <source>
        <dbReference type="ARBA" id="ARBA00022679"/>
    </source>
</evidence>
<comment type="subunit">
    <text evidence="7">Heterotetramer of 2 MoaD subunits and 2 MoaE subunits. Also stable as homodimer. The enzyme changes between these two forms during catalysis.</text>
</comment>
<comment type="similarity">
    <text evidence="2">Belongs to the MoaE family.</text>
</comment>
<evidence type="ECO:0000313" key="14">
    <source>
        <dbReference type="EMBL" id="TDQ37840.1"/>
    </source>
</evidence>
<evidence type="ECO:0000256" key="13">
    <source>
        <dbReference type="SAM" id="MobiDB-lite"/>
    </source>
</evidence>
<evidence type="ECO:0000256" key="9">
    <source>
        <dbReference type="ARBA" id="ARBA00030407"/>
    </source>
</evidence>
<sequence>MISIQVQTAPFDSGQLTAAVHGGNLAVGAVVSFTGYVRDFNQQKQVHGMFLEHFPGMTEKSLEQIAHEARQRWPLQSVQILHRVGELEQGEPIVFVATASAHREDAFNACAFIMDYLKTRAPFWKKEQTAAGSHWVDGRASDQAAATRWQQDSKDSP</sequence>
<organism evidence="14 15">
    <name type="scientific">Thiopseudomonas denitrificans</name>
    <dbReference type="NCBI Taxonomy" id="1501432"/>
    <lineage>
        <taxon>Bacteria</taxon>
        <taxon>Pseudomonadati</taxon>
        <taxon>Pseudomonadota</taxon>
        <taxon>Gammaproteobacteria</taxon>
        <taxon>Pseudomonadales</taxon>
        <taxon>Pseudomonadaceae</taxon>
        <taxon>Thiopseudomonas</taxon>
    </lineage>
</organism>
<comment type="pathway">
    <text evidence="1">Cofactor biosynthesis; molybdopterin biosynthesis.</text>
</comment>
<evidence type="ECO:0000256" key="2">
    <source>
        <dbReference type="ARBA" id="ARBA00005426"/>
    </source>
</evidence>
<dbReference type="EMBL" id="SNYK01000006">
    <property type="protein sequence ID" value="TDQ37840.1"/>
    <property type="molecule type" value="Genomic_DNA"/>
</dbReference>